<sequence>MLITIFNAKINKSDVTLGFSEVLLVVSLYFNGKWSVWNPGYGLKDSIGISFEHSGFQISPLELCVAYHQNLSSVLNRIICINLEILQLSKITIPFSDYKKLTENEISWLLLDDVIVNDENGIKVGVDKLWKEVENVKNLTQKRSR</sequence>
<organism evidence="1 2">
    <name type="scientific">Panagrolaimus davidi</name>
    <dbReference type="NCBI Taxonomy" id="227884"/>
    <lineage>
        <taxon>Eukaryota</taxon>
        <taxon>Metazoa</taxon>
        <taxon>Ecdysozoa</taxon>
        <taxon>Nematoda</taxon>
        <taxon>Chromadorea</taxon>
        <taxon>Rhabditida</taxon>
        <taxon>Tylenchina</taxon>
        <taxon>Panagrolaimomorpha</taxon>
        <taxon>Panagrolaimoidea</taxon>
        <taxon>Panagrolaimidae</taxon>
        <taxon>Panagrolaimus</taxon>
    </lineage>
</organism>
<evidence type="ECO:0000313" key="2">
    <source>
        <dbReference type="WBParaSite" id="PDA_v2.g30513.t1"/>
    </source>
</evidence>
<dbReference type="WBParaSite" id="PDA_v2.g30513.t1">
    <property type="protein sequence ID" value="PDA_v2.g30513.t1"/>
    <property type="gene ID" value="PDA_v2.g30513"/>
</dbReference>
<accession>A0A914QFD1</accession>
<dbReference type="AlphaFoldDB" id="A0A914QFD1"/>
<proteinExistence type="predicted"/>
<reference evidence="2" key="1">
    <citation type="submission" date="2022-11" db="UniProtKB">
        <authorList>
            <consortium name="WormBaseParasite"/>
        </authorList>
    </citation>
    <scope>IDENTIFICATION</scope>
</reference>
<keyword evidence="1" id="KW-1185">Reference proteome</keyword>
<dbReference type="Proteomes" id="UP000887578">
    <property type="component" value="Unplaced"/>
</dbReference>
<protein>
    <submittedName>
        <fullName evidence="2">Uncharacterized protein</fullName>
    </submittedName>
</protein>
<name>A0A914QFD1_9BILA</name>
<evidence type="ECO:0000313" key="1">
    <source>
        <dbReference type="Proteomes" id="UP000887578"/>
    </source>
</evidence>